<dbReference type="Gramene" id="ORGLA05G0083800.1">
    <property type="protein sequence ID" value="ORGLA05G0083800.1"/>
    <property type="gene ID" value="ORGLA05G0083800"/>
</dbReference>
<dbReference type="AlphaFoldDB" id="I1PTZ0"/>
<reference evidence="2" key="1">
    <citation type="submission" date="2015-06" db="UniProtKB">
        <authorList>
            <consortium name="EnsemblPlants"/>
        </authorList>
    </citation>
    <scope>IDENTIFICATION</scope>
</reference>
<keyword evidence="3" id="KW-1185">Reference proteome</keyword>
<organism evidence="2 3">
    <name type="scientific">Oryza glaberrima</name>
    <name type="common">African rice</name>
    <dbReference type="NCBI Taxonomy" id="4538"/>
    <lineage>
        <taxon>Eukaryota</taxon>
        <taxon>Viridiplantae</taxon>
        <taxon>Streptophyta</taxon>
        <taxon>Embryophyta</taxon>
        <taxon>Tracheophyta</taxon>
        <taxon>Spermatophyta</taxon>
        <taxon>Magnoliopsida</taxon>
        <taxon>Liliopsida</taxon>
        <taxon>Poales</taxon>
        <taxon>Poaceae</taxon>
        <taxon>BOP clade</taxon>
        <taxon>Oryzoideae</taxon>
        <taxon>Oryzeae</taxon>
        <taxon>Oryzinae</taxon>
        <taxon>Oryza</taxon>
    </lineage>
</organism>
<feature type="region of interest" description="Disordered" evidence="1">
    <location>
        <begin position="1"/>
        <end position="127"/>
    </location>
</feature>
<proteinExistence type="predicted"/>
<dbReference type="HOGENOM" id="CLU_1976226_0_0_1"/>
<sequence>MSRLSPSSFPRVIALLPDGRRPSPCRSSSSSLSTACDRSAVEEEEGSGVRGEATRSSLSAACDRGVVEEEEESGVRGEATGSSSSVTCAHGAVEAKPHFPRGKDGGGRRRGRSGGWQGRSVLLSTET</sequence>
<evidence type="ECO:0000313" key="3">
    <source>
        <dbReference type="Proteomes" id="UP000007306"/>
    </source>
</evidence>
<evidence type="ECO:0000313" key="2">
    <source>
        <dbReference type="EnsemblPlants" id="ORGLA05G0083800.1"/>
    </source>
</evidence>
<feature type="compositionally biased region" description="Basic and acidic residues" evidence="1">
    <location>
        <begin position="93"/>
        <end position="107"/>
    </location>
</feature>
<name>I1PTZ0_ORYGL</name>
<dbReference type="EnsemblPlants" id="ORGLA05G0083800.1">
    <property type="protein sequence ID" value="ORGLA05G0083800.1"/>
    <property type="gene ID" value="ORGLA05G0083800"/>
</dbReference>
<dbReference type="Proteomes" id="UP000007306">
    <property type="component" value="Chromosome 5"/>
</dbReference>
<protein>
    <submittedName>
        <fullName evidence="2">Uncharacterized protein</fullName>
    </submittedName>
</protein>
<accession>I1PTZ0</accession>
<evidence type="ECO:0000256" key="1">
    <source>
        <dbReference type="SAM" id="MobiDB-lite"/>
    </source>
</evidence>
<reference evidence="2 3" key="2">
    <citation type="submission" date="2018-04" db="EMBL/GenBank/DDBJ databases">
        <title>OglaRS2 (Oryza glaberrima Reference Sequence Version 2).</title>
        <authorList>
            <person name="Zhang J."/>
            <person name="Kudrna D."/>
            <person name="Lee S."/>
            <person name="Talag J."/>
            <person name="Rajasekar S."/>
            <person name="Wing R.A."/>
        </authorList>
    </citation>
    <scope>NUCLEOTIDE SEQUENCE [LARGE SCALE GENOMIC DNA]</scope>
    <source>
        <strain evidence="2 3">cv. IRGC 96717</strain>
    </source>
</reference>
<feature type="compositionally biased region" description="Low complexity" evidence="1">
    <location>
        <begin position="22"/>
        <end position="38"/>
    </location>
</feature>